<dbReference type="EMBL" id="FPLD01000072">
    <property type="protein sequence ID" value="SGZ04712.1"/>
    <property type="molecule type" value="Genomic_DNA"/>
</dbReference>
<dbReference type="PANTHER" id="PTHR13748:SF46">
    <property type="entry name" value="ZINC CHAPERONE YEIR"/>
    <property type="match status" value="1"/>
</dbReference>
<reference evidence="2 3" key="1">
    <citation type="submission" date="2016-11" db="EMBL/GenBank/DDBJ databases">
        <authorList>
            <person name="Jaros S."/>
            <person name="Januszkiewicz K."/>
            <person name="Wedrychowicz H."/>
        </authorList>
    </citation>
    <scope>NUCLEOTIDE SEQUENCE [LARGE SCALE GENOMIC DNA]</scope>
    <source>
        <strain evidence="2">NVI 5450</strain>
    </source>
</reference>
<dbReference type="PANTHER" id="PTHR13748">
    <property type="entry name" value="COBW-RELATED"/>
    <property type="match status" value="1"/>
</dbReference>
<accession>A0A1L0BLS5</accession>
<dbReference type="Gene3D" id="3.40.50.300">
    <property type="entry name" value="P-loop containing nucleotide triphosphate hydrolases"/>
    <property type="match status" value="1"/>
</dbReference>
<dbReference type="RefSeq" id="WP_075518294.1">
    <property type="nucleotide sequence ID" value="NZ_FPLD01000072.1"/>
</dbReference>
<proteinExistence type="predicted"/>
<dbReference type="CDD" id="cd03112">
    <property type="entry name" value="CobW-like"/>
    <property type="match status" value="1"/>
</dbReference>
<dbReference type="Pfam" id="PF02492">
    <property type="entry name" value="cobW"/>
    <property type="match status" value="1"/>
</dbReference>
<dbReference type="SUPFAM" id="SSF52540">
    <property type="entry name" value="P-loop containing nucleoside triphosphate hydrolases"/>
    <property type="match status" value="1"/>
</dbReference>
<dbReference type="OrthoDB" id="9808822at2"/>
<dbReference type="InterPro" id="IPR027417">
    <property type="entry name" value="P-loop_NTPase"/>
</dbReference>
<evidence type="ECO:0000313" key="3">
    <source>
        <dbReference type="Proteomes" id="UP000183794"/>
    </source>
</evidence>
<evidence type="ECO:0000259" key="1">
    <source>
        <dbReference type="Pfam" id="PF02492"/>
    </source>
</evidence>
<organism evidence="2 3">
    <name type="scientific">Moritella viscosa</name>
    <dbReference type="NCBI Taxonomy" id="80854"/>
    <lineage>
        <taxon>Bacteria</taxon>
        <taxon>Pseudomonadati</taxon>
        <taxon>Pseudomonadota</taxon>
        <taxon>Gammaproteobacteria</taxon>
        <taxon>Alteromonadales</taxon>
        <taxon>Moritellaceae</taxon>
        <taxon>Moritella</taxon>
    </lineage>
</organism>
<dbReference type="InterPro" id="IPR003495">
    <property type="entry name" value="CobW/HypB/UreG_nucleotide-bd"/>
</dbReference>
<name>A0A1L0BLS5_9GAMM</name>
<dbReference type="InterPro" id="IPR051316">
    <property type="entry name" value="Zinc-reg_GTPase_activator"/>
</dbReference>
<gene>
    <name evidence="2" type="ORF">NVI5450_2813</name>
</gene>
<dbReference type="Proteomes" id="UP000183794">
    <property type="component" value="Unassembled WGS sequence"/>
</dbReference>
<sequence>MSKQVDKIPTNIITGFLGVGKTTAIQQLLKQKPEGEVWGILVNEFGQIGIDGTLLSAFTETLDNQEQRIIVKEIPGGCLCCVARLPMKMGLNMLISKTKPDRILIEPTGLGHLQQVIKDLSGEFYCDVLALNATICLVDPIHLNDRKYVENNHFQDQISLADVLVANKTEQLNSEDKRRFMDFSAQLLPAKKSVVWTHHGELSIDSLALPLDYGRRSQHLSAHLKHSHAHHHHEKELLALDTDLRFERNHGEGQGLFSYGWIFNSQQIFNLMALATLLEPLEVVRLKAVIKTEQGCFSINSVNGECDFMPISELETSKIELISMIELPWQKLEEALCDCLIPEVSNRI</sequence>
<evidence type="ECO:0000313" key="2">
    <source>
        <dbReference type="EMBL" id="SGZ04712.1"/>
    </source>
</evidence>
<feature type="domain" description="CobW/HypB/UreG nucleotide-binding" evidence="1">
    <location>
        <begin position="9"/>
        <end position="186"/>
    </location>
</feature>
<dbReference type="AlphaFoldDB" id="A0A1L0BLS5"/>
<protein>
    <submittedName>
        <fullName evidence="2">Putative cobalamin synthesis protein</fullName>
    </submittedName>
</protein>
<dbReference type="GO" id="GO:0005737">
    <property type="term" value="C:cytoplasm"/>
    <property type="evidence" value="ECO:0007669"/>
    <property type="project" value="TreeGrafter"/>
</dbReference>